<reference evidence="1" key="1">
    <citation type="submission" date="2018-02" db="EMBL/GenBank/DDBJ databases">
        <title>Rhizophora mucronata_Transcriptome.</title>
        <authorList>
            <person name="Meera S.P."/>
            <person name="Sreeshan A."/>
            <person name="Augustine A."/>
        </authorList>
    </citation>
    <scope>NUCLEOTIDE SEQUENCE</scope>
    <source>
        <tissue evidence="1">Leaf</tissue>
    </source>
</reference>
<accession>A0A2P2QR90</accession>
<sequence>MSWPRNCFRHLQIIVVELQLLHVFYANYLNYCTIRYHPV</sequence>
<name>A0A2P2QR90_RHIMU</name>
<evidence type="ECO:0000313" key="1">
    <source>
        <dbReference type="EMBL" id="MBX69468.1"/>
    </source>
</evidence>
<protein>
    <submittedName>
        <fullName evidence="1">Uncharacterized protein</fullName>
    </submittedName>
</protein>
<dbReference type="AlphaFoldDB" id="A0A2P2QR90"/>
<proteinExistence type="predicted"/>
<dbReference type="EMBL" id="GGEC01088984">
    <property type="protein sequence ID" value="MBX69468.1"/>
    <property type="molecule type" value="Transcribed_RNA"/>
</dbReference>
<organism evidence="1">
    <name type="scientific">Rhizophora mucronata</name>
    <name type="common">Asiatic mangrove</name>
    <dbReference type="NCBI Taxonomy" id="61149"/>
    <lineage>
        <taxon>Eukaryota</taxon>
        <taxon>Viridiplantae</taxon>
        <taxon>Streptophyta</taxon>
        <taxon>Embryophyta</taxon>
        <taxon>Tracheophyta</taxon>
        <taxon>Spermatophyta</taxon>
        <taxon>Magnoliopsida</taxon>
        <taxon>eudicotyledons</taxon>
        <taxon>Gunneridae</taxon>
        <taxon>Pentapetalae</taxon>
        <taxon>rosids</taxon>
        <taxon>fabids</taxon>
        <taxon>Malpighiales</taxon>
        <taxon>Rhizophoraceae</taxon>
        <taxon>Rhizophora</taxon>
    </lineage>
</organism>